<dbReference type="Gene3D" id="1.10.10.10">
    <property type="entry name" value="Winged helix-like DNA-binding domain superfamily/Winged helix DNA-binding domain"/>
    <property type="match status" value="1"/>
</dbReference>
<dbReference type="GO" id="GO:0009294">
    <property type="term" value="P:DNA-mediated transformation"/>
    <property type="evidence" value="ECO:0007669"/>
    <property type="project" value="InterPro"/>
</dbReference>
<keyword evidence="5" id="KW-1185">Reference proteome</keyword>
<organism evidence="4 5">
    <name type="scientific">Solimonas marina</name>
    <dbReference type="NCBI Taxonomy" id="2714601"/>
    <lineage>
        <taxon>Bacteria</taxon>
        <taxon>Pseudomonadati</taxon>
        <taxon>Pseudomonadota</taxon>
        <taxon>Gammaproteobacteria</taxon>
        <taxon>Nevskiales</taxon>
        <taxon>Nevskiaceae</taxon>
        <taxon>Solimonas</taxon>
    </lineage>
</organism>
<proteinExistence type="inferred from homology"/>
<gene>
    <name evidence="4" type="primary">dprA</name>
    <name evidence="4" type="ORF">G7Y82_06435</name>
</gene>
<dbReference type="NCBIfam" id="TIGR00732">
    <property type="entry name" value="dprA"/>
    <property type="match status" value="1"/>
</dbReference>
<dbReference type="Pfam" id="PF02481">
    <property type="entry name" value="DNA_processg_A"/>
    <property type="match status" value="1"/>
</dbReference>
<dbReference type="InterPro" id="IPR003488">
    <property type="entry name" value="DprA"/>
</dbReference>
<comment type="similarity">
    <text evidence="1">Belongs to the DprA/Smf family.</text>
</comment>
<dbReference type="InterPro" id="IPR041614">
    <property type="entry name" value="DprA_WH"/>
</dbReference>
<evidence type="ECO:0000259" key="2">
    <source>
        <dbReference type="Pfam" id="PF02481"/>
    </source>
</evidence>
<evidence type="ECO:0000313" key="5">
    <source>
        <dbReference type="Proteomes" id="UP000653472"/>
    </source>
</evidence>
<evidence type="ECO:0000313" key="4">
    <source>
        <dbReference type="EMBL" id="NKF21949.1"/>
    </source>
</evidence>
<dbReference type="RefSeq" id="WP_168147214.1">
    <property type="nucleotide sequence ID" value="NZ_JAAVXB010000003.1"/>
</dbReference>
<dbReference type="AlphaFoldDB" id="A0A969W9D0"/>
<dbReference type="Pfam" id="PF17782">
    <property type="entry name" value="WHD_DprA"/>
    <property type="match status" value="1"/>
</dbReference>
<accession>A0A969W9D0</accession>
<feature type="domain" description="DprA winged helix" evidence="3">
    <location>
        <begin position="301"/>
        <end position="359"/>
    </location>
</feature>
<feature type="domain" description="Smf/DprA SLOG" evidence="2">
    <location>
        <begin position="78"/>
        <end position="286"/>
    </location>
</feature>
<dbReference type="InterPro" id="IPR036388">
    <property type="entry name" value="WH-like_DNA-bd_sf"/>
</dbReference>
<dbReference type="SUPFAM" id="SSF102405">
    <property type="entry name" value="MCP/YpsA-like"/>
    <property type="match status" value="1"/>
</dbReference>
<comment type="caution">
    <text evidence="4">The sequence shown here is derived from an EMBL/GenBank/DDBJ whole genome shotgun (WGS) entry which is preliminary data.</text>
</comment>
<dbReference type="Gene3D" id="3.40.50.450">
    <property type="match status" value="1"/>
</dbReference>
<dbReference type="PANTHER" id="PTHR43022">
    <property type="entry name" value="PROTEIN SMF"/>
    <property type="match status" value="1"/>
</dbReference>
<protein>
    <submittedName>
        <fullName evidence="4">DNA-protecting protein DprA</fullName>
    </submittedName>
</protein>
<dbReference type="PANTHER" id="PTHR43022:SF1">
    <property type="entry name" value="PROTEIN SMF"/>
    <property type="match status" value="1"/>
</dbReference>
<dbReference type="EMBL" id="JAAVXB010000003">
    <property type="protein sequence ID" value="NKF21949.1"/>
    <property type="molecule type" value="Genomic_DNA"/>
</dbReference>
<dbReference type="InterPro" id="IPR057666">
    <property type="entry name" value="DrpA_SLOG"/>
</dbReference>
<reference evidence="4" key="1">
    <citation type="submission" date="2020-03" db="EMBL/GenBank/DDBJ databases">
        <title>Solimonas marina sp. nov., isolated from deep seawater of the Pacific Ocean.</title>
        <authorList>
            <person name="Liu X."/>
            <person name="Lai Q."/>
            <person name="Sun F."/>
            <person name="Gai Y."/>
            <person name="Li G."/>
            <person name="Shao Z."/>
        </authorList>
    </citation>
    <scope>NUCLEOTIDE SEQUENCE</scope>
    <source>
        <strain evidence="4">C16B3</strain>
    </source>
</reference>
<dbReference type="Proteomes" id="UP000653472">
    <property type="component" value="Unassembled WGS sequence"/>
</dbReference>
<sequence>MSTALNAWLTLCRAPGVGSAAVATLIDAFGSAPAAVAASRAALKGLGLDAAQIDALKAPDADGIAHDLDWLAAPQHTLLTWDDPRYPDALRGIASAPPVLFCHGDPDLLAMPQVAIVGSRSATAQGIENAKAFAAELARRGFVITSGLALGIDGAAHRGALDADGHTVAVCATGLDRVYPARHKGLAHEIVVRGALISEFPTGVAPLAENFPRRNRIISGLALGTLVVEAAPGSGSLITARYALEQSREVFAIPGSIHNPQARGCHALIRQGAKLVETVDDIFEELGPLLGPLLRRTPAPRPADATPPDDPQAAAVLAVLGHERLDLDALLARSGLPIGALQAVLTRFELDGRIVVQSDGRYEAVHRA</sequence>
<name>A0A969W9D0_9GAMM</name>
<evidence type="ECO:0000259" key="3">
    <source>
        <dbReference type="Pfam" id="PF17782"/>
    </source>
</evidence>
<evidence type="ECO:0000256" key="1">
    <source>
        <dbReference type="ARBA" id="ARBA00006525"/>
    </source>
</evidence>